<evidence type="ECO:0000313" key="3">
    <source>
        <dbReference type="EMBL" id="QDT43865.1"/>
    </source>
</evidence>
<evidence type="ECO:0000259" key="2">
    <source>
        <dbReference type="Pfam" id="PF13472"/>
    </source>
</evidence>
<keyword evidence="4" id="KW-1185">Reference proteome</keyword>
<dbReference type="Pfam" id="PF13472">
    <property type="entry name" value="Lipase_GDSL_2"/>
    <property type="match status" value="1"/>
</dbReference>
<dbReference type="AlphaFoldDB" id="A0A517RJ09"/>
<dbReference type="InterPro" id="IPR036514">
    <property type="entry name" value="SGNH_hydro_sf"/>
</dbReference>
<feature type="domain" description="SGNH hydrolase-type esterase" evidence="2">
    <location>
        <begin position="49"/>
        <end position="219"/>
    </location>
</feature>
<dbReference type="InterPro" id="IPR045136">
    <property type="entry name" value="Iah1-like"/>
</dbReference>
<keyword evidence="3" id="KW-0378">Hydrolase</keyword>
<proteinExistence type="predicted"/>
<dbReference type="SUPFAM" id="SSF52266">
    <property type="entry name" value="SGNH hydrolase"/>
    <property type="match status" value="1"/>
</dbReference>
<organism evidence="3 4">
    <name type="scientific">Gimesia alba</name>
    <dbReference type="NCBI Taxonomy" id="2527973"/>
    <lineage>
        <taxon>Bacteria</taxon>
        <taxon>Pseudomonadati</taxon>
        <taxon>Planctomycetota</taxon>
        <taxon>Planctomycetia</taxon>
        <taxon>Planctomycetales</taxon>
        <taxon>Planctomycetaceae</taxon>
        <taxon>Gimesia</taxon>
    </lineage>
</organism>
<evidence type="ECO:0000313" key="4">
    <source>
        <dbReference type="Proteomes" id="UP000317171"/>
    </source>
</evidence>
<keyword evidence="1" id="KW-0732">Signal</keyword>
<dbReference type="KEGG" id="gaz:Pan241w_39690"/>
<accession>A0A517RJ09</accession>
<feature type="chain" id="PRO_5021737620" evidence="1">
    <location>
        <begin position="23"/>
        <end position="303"/>
    </location>
</feature>
<dbReference type="OrthoDB" id="213326at2"/>
<dbReference type="RefSeq" id="WP_145218860.1">
    <property type="nucleotide sequence ID" value="NZ_CP036269.1"/>
</dbReference>
<dbReference type="EMBL" id="CP036269">
    <property type="protein sequence ID" value="QDT43865.1"/>
    <property type="molecule type" value="Genomic_DNA"/>
</dbReference>
<dbReference type="InterPro" id="IPR013830">
    <property type="entry name" value="SGNH_hydro"/>
</dbReference>
<dbReference type="Proteomes" id="UP000317171">
    <property type="component" value="Chromosome"/>
</dbReference>
<dbReference type="GO" id="GO:0016788">
    <property type="term" value="F:hydrolase activity, acting on ester bonds"/>
    <property type="evidence" value="ECO:0007669"/>
    <property type="project" value="UniProtKB-ARBA"/>
</dbReference>
<dbReference type="PANTHER" id="PTHR14209:SF19">
    <property type="entry name" value="ISOAMYL ACETATE-HYDROLYZING ESTERASE 1 HOMOLOG"/>
    <property type="match status" value="1"/>
</dbReference>
<feature type="signal peptide" evidence="1">
    <location>
        <begin position="1"/>
        <end position="22"/>
    </location>
</feature>
<protein>
    <submittedName>
        <fullName evidence="3">GDSL-like Lipase/Acylhydrolase</fullName>
    </submittedName>
</protein>
<name>A0A517RJ09_9PLAN</name>
<evidence type="ECO:0000256" key="1">
    <source>
        <dbReference type="SAM" id="SignalP"/>
    </source>
</evidence>
<dbReference type="PANTHER" id="PTHR14209">
    <property type="entry name" value="ISOAMYL ACETATE-HYDROLYZING ESTERASE 1"/>
    <property type="match status" value="1"/>
</dbReference>
<sequence length="303" mass="34123" precursor="true">MKKRLTLFLLLFIFVASTSVPAAPPTFELKSGDRIIFLGNTMIERAQKFGSWESLFLRSFPKAKLSFRNLGWSADTVWSDSRGIFDPPAVGYQRMLKQVKDLKPNVILLGYGGNEAFAGEQGLPAFQKQLNQLITDLKPTGAKLILVSPHRYENAGHPLPDPAKHNRDLQLYADLLQETAAAGNHYYVDLYSELILEPAGKPGLKLTTNGIHLTKAGYQKAAELIAADLDLKPITLSPSVEQEVSQLTFDKNREYFYNWRPQNITYLLGFRKHEQGQNAKELPQFIPLIEEKEATIHRLVSTQ</sequence>
<gene>
    <name evidence="3" type="ORF">Pan241w_39690</name>
</gene>
<dbReference type="CDD" id="cd01834">
    <property type="entry name" value="SGNH_hydrolase_like_2"/>
    <property type="match status" value="1"/>
</dbReference>
<dbReference type="Gene3D" id="3.40.50.1110">
    <property type="entry name" value="SGNH hydrolase"/>
    <property type="match status" value="1"/>
</dbReference>
<reference evidence="3 4" key="1">
    <citation type="submission" date="2019-02" db="EMBL/GenBank/DDBJ databases">
        <title>Deep-cultivation of Planctomycetes and their phenomic and genomic characterization uncovers novel biology.</title>
        <authorList>
            <person name="Wiegand S."/>
            <person name="Jogler M."/>
            <person name="Boedeker C."/>
            <person name="Pinto D."/>
            <person name="Vollmers J."/>
            <person name="Rivas-Marin E."/>
            <person name="Kohn T."/>
            <person name="Peeters S.H."/>
            <person name="Heuer A."/>
            <person name="Rast P."/>
            <person name="Oberbeckmann S."/>
            <person name="Bunk B."/>
            <person name="Jeske O."/>
            <person name="Meyerdierks A."/>
            <person name="Storesund J.E."/>
            <person name="Kallscheuer N."/>
            <person name="Luecker S."/>
            <person name="Lage O.M."/>
            <person name="Pohl T."/>
            <person name="Merkel B.J."/>
            <person name="Hornburger P."/>
            <person name="Mueller R.-W."/>
            <person name="Bruemmer F."/>
            <person name="Labrenz M."/>
            <person name="Spormann A.M."/>
            <person name="Op den Camp H."/>
            <person name="Overmann J."/>
            <person name="Amann R."/>
            <person name="Jetten M.S.M."/>
            <person name="Mascher T."/>
            <person name="Medema M.H."/>
            <person name="Devos D.P."/>
            <person name="Kaster A.-K."/>
            <person name="Ovreas L."/>
            <person name="Rohde M."/>
            <person name="Galperin M.Y."/>
            <person name="Jogler C."/>
        </authorList>
    </citation>
    <scope>NUCLEOTIDE SEQUENCE [LARGE SCALE GENOMIC DNA]</scope>
    <source>
        <strain evidence="3 4">Pan241w</strain>
    </source>
</reference>